<comment type="caution">
    <text evidence="1">The sequence shown here is derived from an EMBL/GenBank/DDBJ whole genome shotgun (WGS) entry which is preliminary data.</text>
</comment>
<organism evidence="1 2">
    <name type="scientific">Cupriavidus basilensis</name>
    <dbReference type="NCBI Taxonomy" id="68895"/>
    <lineage>
        <taxon>Bacteria</taxon>
        <taxon>Pseudomonadati</taxon>
        <taxon>Pseudomonadota</taxon>
        <taxon>Betaproteobacteria</taxon>
        <taxon>Burkholderiales</taxon>
        <taxon>Burkholderiaceae</taxon>
        <taxon>Cupriavidus</taxon>
    </lineage>
</organism>
<gene>
    <name evidence="1" type="ORF">P3W85_37845</name>
</gene>
<dbReference type="InterPro" id="IPR023393">
    <property type="entry name" value="START-like_dom_sf"/>
</dbReference>
<dbReference type="PROSITE" id="PS51257">
    <property type="entry name" value="PROKAR_LIPOPROTEIN"/>
    <property type="match status" value="1"/>
</dbReference>
<dbReference type="InterPro" id="IPR006311">
    <property type="entry name" value="TAT_signal"/>
</dbReference>
<dbReference type="PROSITE" id="PS51318">
    <property type="entry name" value="TAT"/>
    <property type="match status" value="1"/>
</dbReference>
<sequence>MKTRRSLLAALLALACAAAILLLPLPAQWRDVTRIVNVAAIARPDTVVFDYVSTPANWPVWHRSSLAVAGAVDHSLLPGEQVTETFLVAGRRGTVVWTVVERERPVAWTIEGTIDGRQAGTVRYTLTPMRMGTLFEREFVYTAPNLFFALTNRLLLRQRIEAESAEAVSRLRATLEGQLAAPL</sequence>
<dbReference type="RefSeq" id="WP_017225840.1">
    <property type="nucleotide sequence ID" value="NZ_JARJLM010000619.1"/>
</dbReference>
<dbReference type="Proteomes" id="UP001216674">
    <property type="component" value="Unassembled WGS sequence"/>
</dbReference>
<protein>
    <submittedName>
        <fullName evidence="1">SRPBCC family protein</fullName>
    </submittedName>
</protein>
<evidence type="ECO:0000313" key="1">
    <source>
        <dbReference type="EMBL" id="MDF3838658.1"/>
    </source>
</evidence>
<dbReference type="CDD" id="cd07812">
    <property type="entry name" value="SRPBCC"/>
    <property type="match status" value="1"/>
</dbReference>
<dbReference type="SUPFAM" id="SSF55961">
    <property type="entry name" value="Bet v1-like"/>
    <property type="match status" value="1"/>
</dbReference>
<name>A0ABT6B1C5_9BURK</name>
<keyword evidence="2" id="KW-1185">Reference proteome</keyword>
<reference evidence="1 2" key="1">
    <citation type="submission" date="2023-03" db="EMBL/GenBank/DDBJ databases">
        <title>Draft assemblies of triclosan tolerant bacteria isolated from returned activated sludge.</title>
        <authorList>
            <person name="Van Hamelsveld S."/>
        </authorList>
    </citation>
    <scope>NUCLEOTIDE SEQUENCE [LARGE SCALE GENOMIC DNA]</scope>
    <source>
        <strain evidence="1 2">GW210010_S58</strain>
    </source>
</reference>
<dbReference type="EMBL" id="JARJLM010000619">
    <property type="protein sequence ID" value="MDF3838658.1"/>
    <property type="molecule type" value="Genomic_DNA"/>
</dbReference>
<dbReference type="Pfam" id="PF10604">
    <property type="entry name" value="Polyketide_cyc2"/>
    <property type="match status" value="1"/>
</dbReference>
<accession>A0ABT6B1C5</accession>
<evidence type="ECO:0000313" key="2">
    <source>
        <dbReference type="Proteomes" id="UP001216674"/>
    </source>
</evidence>
<proteinExistence type="predicted"/>
<dbReference type="InterPro" id="IPR019587">
    <property type="entry name" value="Polyketide_cyclase/dehydratase"/>
</dbReference>
<dbReference type="Gene3D" id="3.30.530.20">
    <property type="match status" value="1"/>
</dbReference>